<dbReference type="PROSITE" id="PS51831">
    <property type="entry name" value="HD"/>
    <property type="match status" value="1"/>
</dbReference>
<name>A0A7X5KLN4_9FIRM</name>
<proteinExistence type="predicted"/>
<feature type="domain" description="HD" evidence="8">
    <location>
        <begin position="166"/>
        <end position="288"/>
    </location>
</feature>
<evidence type="ECO:0000256" key="4">
    <source>
        <dbReference type="ARBA" id="ARBA00023163"/>
    </source>
</evidence>
<dbReference type="InterPro" id="IPR003607">
    <property type="entry name" value="HD/PDEase_dom"/>
</dbReference>
<dbReference type="InterPro" id="IPR006675">
    <property type="entry name" value="HDIG_dom"/>
</dbReference>
<evidence type="ECO:0000256" key="5">
    <source>
        <dbReference type="ARBA" id="ARBA00024867"/>
    </source>
</evidence>
<comment type="function">
    <text evidence="5">May play the central regulatory role in sporulation. It may be an element of the effector pathway responsible for the activation of sporulation genes in response to nutritional stress. Spo0A may act in concert with spo0H (a sigma factor) to control the expression of some genes that are critical to the sporulation process.</text>
</comment>
<keyword evidence="11" id="KW-1185">Reference proteome</keyword>
<gene>
    <name evidence="10" type="ORF">GXN74_04570</name>
</gene>
<dbReference type="InterPro" id="IPR037522">
    <property type="entry name" value="HD_GYP_dom"/>
</dbReference>
<keyword evidence="2 6" id="KW-0597">Phosphoprotein</keyword>
<dbReference type="Gene3D" id="3.40.50.2300">
    <property type="match status" value="1"/>
</dbReference>
<dbReference type="InterPro" id="IPR001789">
    <property type="entry name" value="Sig_transdc_resp-reg_receiver"/>
</dbReference>
<dbReference type="SUPFAM" id="SSF109604">
    <property type="entry name" value="HD-domain/PDEase-like"/>
    <property type="match status" value="1"/>
</dbReference>
<keyword evidence="3" id="KW-0805">Transcription regulation</keyword>
<feature type="domain" description="HD-GYP" evidence="9">
    <location>
        <begin position="144"/>
        <end position="339"/>
    </location>
</feature>
<sequence length="350" mass="38792">MNRILIVDDEKSLRTTLAAFLEKEGHGVEAAADATSALERMEGGGFDLVVTDIVMPGMSGMELVQRIRAAAPGTQVIVMTGEPTVETAVLAVRAGAVDYLKKPINKQLLLLTVEKALAVKAEEEEKERHKDLLERLVGERTRDLQKTMENMVLLMSSVVEMRDPYTAGHQRRVGNLAADIGRTLGLHQDQVDILRIIGYIHDIGKIVIPAEILSKPGKLSPAEMEIIKVHSAQGYEILNRVELPWVIAETIYQHHERLDGSGYPRGIGGHHLTAEANILIVADVVEAMMSHRPYRPALGIGAALEEIERNAGRLYDPKVVEACVNLFRNRNYRIDEENIRVNFPMSLYSG</sequence>
<dbReference type="FunFam" id="3.40.50.2300:FF:000018">
    <property type="entry name" value="DNA-binding transcriptional regulator NtrC"/>
    <property type="match status" value="1"/>
</dbReference>
<evidence type="ECO:0000256" key="1">
    <source>
        <dbReference type="ARBA" id="ARBA00018672"/>
    </source>
</evidence>
<dbReference type="PANTHER" id="PTHR45228">
    <property type="entry name" value="CYCLIC DI-GMP PHOSPHODIESTERASE TM_0186-RELATED"/>
    <property type="match status" value="1"/>
</dbReference>
<evidence type="ECO:0000259" key="9">
    <source>
        <dbReference type="PROSITE" id="PS51832"/>
    </source>
</evidence>
<dbReference type="Gene3D" id="1.10.3210.10">
    <property type="entry name" value="Hypothetical protein af1432"/>
    <property type="match status" value="1"/>
</dbReference>
<dbReference type="Pfam" id="PF13487">
    <property type="entry name" value="HD_5"/>
    <property type="match status" value="1"/>
</dbReference>
<evidence type="ECO:0000256" key="3">
    <source>
        <dbReference type="ARBA" id="ARBA00023015"/>
    </source>
</evidence>
<reference evidence="10 11" key="1">
    <citation type="submission" date="2020-01" db="EMBL/GenBank/DDBJ databases">
        <title>Anaeroalcalibacter tamaniensis gen. nov., sp. nov., moderately halophilic strictly anaerobic fermenter bacterium from mud volcano of Taman peninsula.</title>
        <authorList>
            <person name="Frolova A."/>
            <person name="Merkel A.Y."/>
            <person name="Slobodkin A.I."/>
        </authorList>
    </citation>
    <scope>NUCLEOTIDE SEQUENCE [LARGE SCALE GENOMIC DNA]</scope>
    <source>
        <strain evidence="10 11">F-3ap</strain>
    </source>
</reference>
<dbReference type="PROSITE" id="PS51832">
    <property type="entry name" value="HD_GYP"/>
    <property type="match status" value="1"/>
</dbReference>
<accession>A0A7X5KLN4</accession>
<dbReference type="Proteomes" id="UP000461585">
    <property type="component" value="Unassembled WGS sequence"/>
</dbReference>
<dbReference type="EMBL" id="JAAEEH010000008">
    <property type="protein sequence ID" value="NDL67021.1"/>
    <property type="molecule type" value="Genomic_DNA"/>
</dbReference>
<evidence type="ECO:0000259" key="7">
    <source>
        <dbReference type="PROSITE" id="PS50110"/>
    </source>
</evidence>
<evidence type="ECO:0000256" key="6">
    <source>
        <dbReference type="PROSITE-ProRule" id="PRU00169"/>
    </source>
</evidence>
<evidence type="ECO:0000313" key="11">
    <source>
        <dbReference type="Proteomes" id="UP000461585"/>
    </source>
</evidence>
<dbReference type="SUPFAM" id="SSF52172">
    <property type="entry name" value="CheY-like"/>
    <property type="match status" value="1"/>
</dbReference>
<dbReference type="Pfam" id="PF00072">
    <property type="entry name" value="Response_reg"/>
    <property type="match status" value="1"/>
</dbReference>
<organism evidence="10 11">
    <name type="scientific">Anaerotalea alkaliphila</name>
    <dbReference type="NCBI Taxonomy" id="2662126"/>
    <lineage>
        <taxon>Bacteria</taxon>
        <taxon>Bacillati</taxon>
        <taxon>Bacillota</taxon>
        <taxon>Clostridia</taxon>
        <taxon>Eubacteriales</taxon>
        <taxon>Anaerotalea</taxon>
    </lineage>
</organism>
<dbReference type="SMART" id="SM00448">
    <property type="entry name" value="REC"/>
    <property type="match status" value="1"/>
</dbReference>
<evidence type="ECO:0000256" key="2">
    <source>
        <dbReference type="ARBA" id="ARBA00022553"/>
    </source>
</evidence>
<comment type="caution">
    <text evidence="10">The sequence shown here is derived from an EMBL/GenBank/DDBJ whole genome shotgun (WGS) entry which is preliminary data.</text>
</comment>
<dbReference type="SMART" id="SM00471">
    <property type="entry name" value="HDc"/>
    <property type="match status" value="1"/>
</dbReference>
<dbReference type="AlphaFoldDB" id="A0A7X5KLN4"/>
<dbReference type="InterPro" id="IPR006674">
    <property type="entry name" value="HD_domain"/>
</dbReference>
<protein>
    <recommendedName>
        <fullName evidence="1">Stage 0 sporulation protein A homolog</fullName>
    </recommendedName>
</protein>
<evidence type="ECO:0000313" key="10">
    <source>
        <dbReference type="EMBL" id="NDL67021.1"/>
    </source>
</evidence>
<dbReference type="InterPro" id="IPR052020">
    <property type="entry name" value="Cyclic_di-GMP/3'3'-cGAMP_PDE"/>
</dbReference>
<dbReference type="NCBIfam" id="TIGR00277">
    <property type="entry name" value="HDIG"/>
    <property type="match status" value="1"/>
</dbReference>
<dbReference type="GO" id="GO:0000160">
    <property type="term" value="P:phosphorelay signal transduction system"/>
    <property type="evidence" value="ECO:0007669"/>
    <property type="project" value="InterPro"/>
</dbReference>
<feature type="domain" description="Response regulatory" evidence="7">
    <location>
        <begin position="3"/>
        <end position="117"/>
    </location>
</feature>
<evidence type="ECO:0000259" key="8">
    <source>
        <dbReference type="PROSITE" id="PS51831"/>
    </source>
</evidence>
<dbReference type="CDD" id="cd00077">
    <property type="entry name" value="HDc"/>
    <property type="match status" value="1"/>
</dbReference>
<dbReference type="PROSITE" id="PS50110">
    <property type="entry name" value="RESPONSE_REGULATORY"/>
    <property type="match status" value="1"/>
</dbReference>
<dbReference type="InterPro" id="IPR011006">
    <property type="entry name" value="CheY-like_superfamily"/>
</dbReference>
<feature type="modified residue" description="4-aspartylphosphate" evidence="6">
    <location>
        <position position="52"/>
    </location>
</feature>
<keyword evidence="4" id="KW-0804">Transcription</keyword>
<dbReference type="RefSeq" id="WP_162369745.1">
    <property type="nucleotide sequence ID" value="NZ_JAAEEH010000008.1"/>
</dbReference>